<dbReference type="InterPro" id="IPR000109">
    <property type="entry name" value="POT_fam"/>
</dbReference>
<comment type="similarity">
    <text evidence="2">Belongs to the major facilitator superfamily. Proton-dependent oligopeptide transporter (POT/PTR) (TC 2.A.17) family.</text>
</comment>
<protein>
    <submittedName>
        <fullName evidence="7">Uncharacterized protein</fullName>
    </submittedName>
</protein>
<dbReference type="PANTHER" id="PTHR11654">
    <property type="entry name" value="OLIGOPEPTIDE TRANSPORTER-RELATED"/>
    <property type="match status" value="1"/>
</dbReference>
<dbReference type="GO" id="GO:0016020">
    <property type="term" value="C:membrane"/>
    <property type="evidence" value="ECO:0007669"/>
    <property type="project" value="UniProtKB-SubCell"/>
</dbReference>
<comment type="subcellular location">
    <subcellularLocation>
        <location evidence="1">Membrane</location>
        <topology evidence="1">Multi-pass membrane protein</topology>
    </subcellularLocation>
</comment>
<proteinExistence type="inferred from homology"/>
<evidence type="ECO:0000256" key="1">
    <source>
        <dbReference type="ARBA" id="ARBA00004141"/>
    </source>
</evidence>
<reference evidence="7 8" key="1">
    <citation type="submission" date="2024-11" db="EMBL/GenBank/DDBJ databases">
        <title>Chromosome-level genome assembly of Eucalyptus globulus Labill. provides insights into its genome evolution.</title>
        <authorList>
            <person name="Li X."/>
        </authorList>
    </citation>
    <scope>NUCLEOTIDE SEQUENCE [LARGE SCALE GENOMIC DNA]</scope>
    <source>
        <strain evidence="7">CL2024</strain>
        <tissue evidence="7">Fresh tender leaves</tissue>
    </source>
</reference>
<feature type="transmembrane region" description="Helical" evidence="6">
    <location>
        <begin position="449"/>
        <end position="469"/>
    </location>
</feature>
<evidence type="ECO:0000256" key="2">
    <source>
        <dbReference type="ARBA" id="ARBA00005982"/>
    </source>
</evidence>
<dbReference type="EMBL" id="JBJKBG010000002">
    <property type="protein sequence ID" value="KAL3751102.1"/>
    <property type="molecule type" value="Genomic_DNA"/>
</dbReference>
<name>A0ABD3LMJ1_EUCGL</name>
<gene>
    <name evidence="7" type="ORF">ACJRO7_011988</name>
</gene>
<sequence length="485" mass="54460">MGSEEDERRPLEEGCLDESYGHYTGDGSVDIKAKPVLKRKTGNWRACPFILGTECCERLPYYGIATNLRHESAARDVTTWQGTCRLTPLVGAILVDAYWEDIKQQLHFPQYTSTVIPALKPSESVDSVCPSATAAQHVVSLLGLYLVDLGTGGIKPCDSVFLHYFRALLVFISSQARLSIDSRNQGVALSQGCVRFWSHPSISGTWISLRTVFSCMKHKQKNPAIEGSHKIEHSDELKCLDKAAIVNNAESKNGHFSNVWRLCTVTRVEELKILILTTMFVEQGEMMDTSIGCFTNPEVSPFTFNVISVIFWMPIYNGVIVPIWMGIGLFISVLCMTAAALVEIKQLHIARELGLADEDVAMPTSILWQAPRYFLLDAVEIFTFIRKLEFFYDQASDAVRSLCSVLSLLTSSLGNYMSFLILTIVTFLTTIGRQVRWISNNLNKGHLDYFFWLLAGLSFLNLLVYIVCAKKHRQKKASRVLQIFP</sequence>
<keyword evidence="5 6" id="KW-0472">Membrane</keyword>
<keyword evidence="4 6" id="KW-1133">Transmembrane helix</keyword>
<dbReference type="AlphaFoldDB" id="A0ABD3LMJ1"/>
<feature type="transmembrane region" description="Helical" evidence="6">
    <location>
        <begin position="405"/>
        <end position="429"/>
    </location>
</feature>
<keyword evidence="8" id="KW-1185">Reference proteome</keyword>
<evidence type="ECO:0000313" key="8">
    <source>
        <dbReference type="Proteomes" id="UP001634007"/>
    </source>
</evidence>
<dbReference type="Pfam" id="PF00854">
    <property type="entry name" value="PTR2"/>
    <property type="match status" value="1"/>
</dbReference>
<evidence type="ECO:0000256" key="6">
    <source>
        <dbReference type="SAM" id="Phobius"/>
    </source>
</evidence>
<organism evidence="7 8">
    <name type="scientific">Eucalyptus globulus</name>
    <name type="common">Tasmanian blue gum</name>
    <dbReference type="NCBI Taxonomy" id="34317"/>
    <lineage>
        <taxon>Eukaryota</taxon>
        <taxon>Viridiplantae</taxon>
        <taxon>Streptophyta</taxon>
        <taxon>Embryophyta</taxon>
        <taxon>Tracheophyta</taxon>
        <taxon>Spermatophyta</taxon>
        <taxon>Magnoliopsida</taxon>
        <taxon>eudicotyledons</taxon>
        <taxon>Gunneridae</taxon>
        <taxon>Pentapetalae</taxon>
        <taxon>rosids</taxon>
        <taxon>malvids</taxon>
        <taxon>Myrtales</taxon>
        <taxon>Myrtaceae</taxon>
        <taxon>Myrtoideae</taxon>
        <taxon>Eucalypteae</taxon>
        <taxon>Eucalyptus</taxon>
    </lineage>
</organism>
<evidence type="ECO:0000256" key="3">
    <source>
        <dbReference type="ARBA" id="ARBA00022692"/>
    </source>
</evidence>
<evidence type="ECO:0000256" key="5">
    <source>
        <dbReference type="ARBA" id="ARBA00023136"/>
    </source>
</evidence>
<dbReference type="InterPro" id="IPR036259">
    <property type="entry name" value="MFS_trans_sf"/>
</dbReference>
<keyword evidence="3 6" id="KW-0812">Transmembrane</keyword>
<evidence type="ECO:0000256" key="4">
    <source>
        <dbReference type="ARBA" id="ARBA00022989"/>
    </source>
</evidence>
<comment type="caution">
    <text evidence="7">The sequence shown here is derived from an EMBL/GenBank/DDBJ whole genome shotgun (WGS) entry which is preliminary data.</text>
</comment>
<dbReference type="Proteomes" id="UP001634007">
    <property type="component" value="Unassembled WGS sequence"/>
</dbReference>
<dbReference type="Gene3D" id="1.20.1250.20">
    <property type="entry name" value="MFS general substrate transporter like domains"/>
    <property type="match status" value="2"/>
</dbReference>
<accession>A0ABD3LMJ1</accession>
<evidence type="ECO:0000313" key="7">
    <source>
        <dbReference type="EMBL" id="KAL3751102.1"/>
    </source>
</evidence>
<feature type="transmembrane region" description="Helical" evidence="6">
    <location>
        <begin position="323"/>
        <end position="342"/>
    </location>
</feature>